<gene>
    <name evidence="3" type="ORF">A7A09_001370</name>
</gene>
<dbReference type="Pfam" id="PF07506">
    <property type="entry name" value="RepB"/>
    <property type="match status" value="1"/>
</dbReference>
<dbReference type="RefSeq" id="WP_106689619.1">
    <property type="nucleotide sequence ID" value="NZ_PXNQ02000001.1"/>
</dbReference>
<dbReference type="AlphaFoldDB" id="A0A422R1K0"/>
<dbReference type="SUPFAM" id="SSF109709">
    <property type="entry name" value="KorB DNA-binding domain-like"/>
    <property type="match status" value="1"/>
</dbReference>
<proteinExistence type="predicted"/>
<dbReference type="EMBL" id="PXNQ02000001">
    <property type="protein sequence ID" value="RNF36082.1"/>
    <property type="molecule type" value="Genomic_DNA"/>
</dbReference>
<feature type="domain" description="ParB-like N-terminal" evidence="2">
    <location>
        <begin position="19"/>
        <end position="113"/>
    </location>
</feature>
<dbReference type="Pfam" id="PF02195">
    <property type="entry name" value="ParB_N"/>
    <property type="match status" value="1"/>
</dbReference>
<evidence type="ECO:0000256" key="1">
    <source>
        <dbReference type="SAM" id="Coils"/>
    </source>
</evidence>
<reference evidence="3" key="1">
    <citation type="submission" date="2018-05" db="EMBL/GenBank/DDBJ databases">
        <title>Reclassification of Methylarcula marina and Methylarcula terricola as Paracoccus methylarcula sp.nov., comb.nov. and Paracoccus terricola comb.nov.</title>
        <authorList>
            <person name="Shmareva M.N."/>
            <person name="Doronina N.V."/>
            <person name="Vasilenko O.V."/>
            <person name="Tarlachkov S.V."/>
            <person name="Trotsenko Y.A."/>
        </authorList>
    </citation>
    <scope>NUCLEOTIDE SEQUENCE [LARGE SCALE GENOMIC DNA]</scope>
    <source>
        <strain evidence="3">VKM B-2159</strain>
    </source>
</reference>
<organism evidence="3 4">
    <name type="scientific">Paracoccus methylarcula</name>
    <dbReference type="NCBI Taxonomy" id="72022"/>
    <lineage>
        <taxon>Bacteria</taxon>
        <taxon>Pseudomonadati</taxon>
        <taxon>Pseudomonadota</taxon>
        <taxon>Alphaproteobacteria</taxon>
        <taxon>Rhodobacterales</taxon>
        <taxon>Paracoccaceae</taxon>
        <taxon>Paracoccus</taxon>
    </lineage>
</organism>
<dbReference type="Proteomes" id="UP000238137">
    <property type="component" value="Unassembled WGS sequence"/>
</dbReference>
<dbReference type="InterPro" id="IPR003115">
    <property type="entry name" value="ParB_N"/>
</dbReference>
<comment type="caution">
    <text evidence="3">The sequence shown here is derived from an EMBL/GenBank/DDBJ whole genome shotgun (WGS) entry which is preliminary data.</text>
</comment>
<keyword evidence="1" id="KW-0175">Coiled coil</keyword>
<dbReference type="SMART" id="SM00470">
    <property type="entry name" value="ParB"/>
    <property type="match status" value="1"/>
</dbReference>
<keyword evidence="4" id="KW-1185">Reference proteome</keyword>
<accession>A0A422R1K0</accession>
<evidence type="ECO:0000313" key="3">
    <source>
        <dbReference type="EMBL" id="RNF36082.1"/>
    </source>
</evidence>
<dbReference type="InterPro" id="IPR011111">
    <property type="entry name" value="Plasmid_RepB"/>
</dbReference>
<name>A0A422R1K0_9RHOB</name>
<dbReference type="OrthoDB" id="7632576at2"/>
<dbReference type="SUPFAM" id="SSF110849">
    <property type="entry name" value="ParB/Sulfiredoxin"/>
    <property type="match status" value="1"/>
</dbReference>
<protein>
    <submittedName>
        <fullName evidence="3">Chromosome partitioning protein ParB</fullName>
    </submittedName>
</protein>
<feature type="coiled-coil region" evidence="1">
    <location>
        <begin position="221"/>
        <end position="248"/>
    </location>
</feature>
<sequence length="297" mass="33855">MTRKQSAPQVKIGFEETSLRISIDAILPLHEISERVRKSVKYSQIAASIAEVGIIEPPVIVRDRDDRDRFHLLDGHLRIDILKSRGETEVVCLIALDDEAFTYNKRVSRIAIIQEHKMILNAIRKGVSEERLARALNVNIANIRMKRNLLVGICPEAAELLRDKHVPISVFTELRYLKPMRQIEAAQSMITMNRYSTGYARSLVASTPEDQLVEGRERRPRGLTEEQIAVMQRESENLDREFKLVEQSYGADQLDLVQAVGYVNHLLGNARIVRHLAQHHADILTELQKIVDMLEAA</sequence>
<dbReference type="InterPro" id="IPR036086">
    <property type="entry name" value="ParB/Sulfiredoxin_sf"/>
</dbReference>
<evidence type="ECO:0000313" key="4">
    <source>
        <dbReference type="Proteomes" id="UP000238137"/>
    </source>
</evidence>
<evidence type="ECO:0000259" key="2">
    <source>
        <dbReference type="SMART" id="SM00470"/>
    </source>
</evidence>
<dbReference type="Gene3D" id="3.90.1530.10">
    <property type="entry name" value="Conserved hypothetical protein from pyrococcus furiosus pfu- 392566-001, ParB domain"/>
    <property type="match status" value="1"/>
</dbReference>